<evidence type="ECO:0008006" key="3">
    <source>
        <dbReference type="Google" id="ProtNLM"/>
    </source>
</evidence>
<dbReference type="KEGG" id="png:PNIG_a2503"/>
<dbReference type="GeneID" id="300942145"/>
<dbReference type="Gene3D" id="1.10.30.50">
    <property type="match status" value="1"/>
</dbReference>
<organism evidence="1 2">
    <name type="scientific">Pseudoalteromonas nigrifaciens</name>
    <dbReference type="NCBI Taxonomy" id="28109"/>
    <lineage>
        <taxon>Bacteria</taxon>
        <taxon>Pseudomonadati</taxon>
        <taxon>Pseudomonadota</taxon>
        <taxon>Gammaproteobacteria</taxon>
        <taxon>Alteromonadales</taxon>
        <taxon>Pseudoalteromonadaceae</taxon>
        <taxon>Pseudoalteromonas</taxon>
    </lineage>
</organism>
<gene>
    <name evidence="1" type="ORF">PNIG_a2503</name>
</gene>
<dbReference type="NCBIfam" id="TIGR02646">
    <property type="entry name" value="retron system putative HNH endonuclease"/>
    <property type="match status" value="1"/>
</dbReference>
<evidence type="ECO:0000313" key="1">
    <source>
        <dbReference type="EMBL" id="ASM54513.1"/>
    </source>
</evidence>
<name>A0AAC9XYA7_9GAMM</name>
<evidence type="ECO:0000313" key="2">
    <source>
        <dbReference type="Proteomes" id="UP000198329"/>
    </source>
</evidence>
<keyword evidence="2" id="KW-1185">Reference proteome</keyword>
<dbReference type="AlphaFoldDB" id="A0AAC9XYA7"/>
<accession>A0AAC9XYA7</accession>
<dbReference type="InterPro" id="IPR013467">
    <property type="entry name" value="HNH78-like"/>
</dbReference>
<reference evidence="1 2" key="1">
    <citation type="submission" date="2015-03" db="EMBL/GenBank/DDBJ databases">
        <authorList>
            <person name="Xie B.-B."/>
            <person name="Rong J.-C."/>
            <person name="Qin Q.-L."/>
            <person name="Zhang Y.-Z."/>
        </authorList>
    </citation>
    <scope>NUCLEOTIDE SEQUENCE [LARGE SCALE GENOMIC DNA]</scope>
    <source>
        <strain evidence="1 2">KMM 661</strain>
    </source>
</reference>
<dbReference type="Proteomes" id="UP000198329">
    <property type="component" value="Chromosome I"/>
</dbReference>
<sequence length="216" mass="24644">MKQIIKDNEPQEVIDWKALANDDWQPNFDELSGAEKRAMRQSLLKEQGSICCYCNQDISNDDFHIEHFRPQETFEALELEYSNLHVSCLKNKKPGTPSHCGDAKKNWFDARLTLSPLDNHEASFKYLANGGIKASIQNASDMIDELNLKEESLKAKRQAEISGILDEDFISNATPNDLVNLYRRISQKVDDKYQPFIVAIQQQIKQLLTTNVAANL</sequence>
<dbReference type="EMBL" id="CP011036">
    <property type="protein sequence ID" value="ASM54513.1"/>
    <property type="molecule type" value="Genomic_DNA"/>
</dbReference>
<proteinExistence type="predicted"/>
<dbReference type="RefSeq" id="WP_089368482.1">
    <property type="nucleotide sequence ID" value="NZ_BJXZ01000015.1"/>
</dbReference>
<protein>
    <recommendedName>
        <fullName evidence="3">TIGR02646 family protein</fullName>
    </recommendedName>
</protein>